<proteinExistence type="predicted"/>
<dbReference type="Proteomes" id="UP001501243">
    <property type="component" value="Unassembled WGS sequence"/>
</dbReference>
<dbReference type="InterPro" id="IPR026341">
    <property type="entry name" value="T9SS_type_B"/>
</dbReference>
<evidence type="ECO:0000313" key="1">
    <source>
        <dbReference type="EMBL" id="GAA4495210.1"/>
    </source>
</evidence>
<dbReference type="Pfam" id="PF13585">
    <property type="entry name" value="CHU_C"/>
    <property type="match status" value="1"/>
</dbReference>
<organism evidence="1 2">
    <name type="scientific">Hymenobacter ginsengisoli</name>
    <dbReference type="NCBI Taxonomy" id="1051626"/>
    <lineage>
        <taxon>Bacteria</taxon>
        <taxon>Pseudomonadati</taxon>
        <taxon>Bacteroidota</taxon>
        <taxon>Cytophagia</taxon>
        <taxon>Cytophagales</taxon>
        <taxon>Hymenobacteraceae</taxon>
        <taxon>Hymenobacter</taxon>
    </lineage>
</organism>
<protein>
    <recommendedName>
        <fullName evidence="3">Gliding motility-associated C-terminal domain-containing protein</fullName>
    </recommendedName>
</protein>
<name>A0ABP8PZQ0_9BACT</name>
<dbReference type="Gene3D" id="2.60.40.10">
    <property type="entry name" value="Immunoglobulins"/>
    <property type="match status" value="3"/>
</dbReference>
<dbReference type="EMBL" id="BAABGQ010000004">
    <property type="protein sequence ID" value="GAA4495210.1"/>
    <property type="molecule type" value="Genomic_DNA"/>
</dbReference>
<dbReference type="InterPro" id="IPR013783">
    <property type="entry name" value="Ig-like_fold"/>
</dbReference>
<gene>
    <name evidence="1" type="ORF">GCM10023172_06540</name>
</gene>
<accession>A0ABP8PZQ0</accession>
<reference evidence="2" key="1">
    <citation type="journal article" date="2019" name="Int. J. Syst. Evol. Microbiol.">
        <title>The Global Catalogue of Microorganisms (GCM) 10K type strain sequencing project: providing services to taxonomists for standard genome sequencing and annotation.</title>
        <authorList>
            <consortium name="The Broad Institute Genomics Platform"/>
            <consortium name="The Broad Institute Genome Sequencing Center for Infectious Disease"/>
            <person name="Wu L."/>
            <person name="Ma J."/>
        </authorList>
    </citation>
    <scope>NUCLEOTIDE SEQUENCE [LARGE SCALE GENOMIC DNA]</scope>
    <source>
        <strain evidence="2">JCM 17841</strain>
    </source>
</reference>
<dbReference type="NCBIfam" id="TIGR04131">
    <property type="entry name" value="Bac_Flav_CTERM"/>
    <property type="match status" value="1"/>
</dbReference>
<evidence type="ECO:0000313" key="2">
    <source>
        <dbReference type="Proteomes" id="UP001501243"/>
    </source>
</evidence>
<comment type="caution">
    <text evidence="1">The sequence shown here is derived from an EMBL/GenBank/DDBJ whole genome shotgun (WGS) entry which is preliminary data.</text>
</comment>
<evidence type="ECO:0008006" key="3">
    <source>
        <dbReference type="Google" id="ProtNLM"/>
    </source>
</evidence>
<keyword evidence="2" id="KW-1185">Reference proteome</keyword>
<sequence>MLSALGWLSPQIAQATHIRAGDIQSRVDSVSGDPNHLRFRMTIYRDKGSSVAQDLNDTYIFFGDNTVLHGTDTDASGKPLMTRTVDASRSTAETEVLYFDFEHVYPGPNTYLVSFIGNNRNKDILNMDNSVGTSFYISSSVTINPAYGRNHSPVLRAPAVDKAAVGQVFLHNPAAYDADGDSLAFHLRTCQQVPGDIQAIVASKKPNPVDCTRYVYPSDQSLAPGAKQVSYSGVPPGDPKSDAIIVMDVQTGQVTWNAPARAGIYNIAFTVEEYRRTANGIRRIGTVIRDMQIIVTATNNLPPTLTVPPDVCVVAGTTVTLNVAATDGVAAGALAPSPVTLFAYSGILPPATFTQTATGTTTTGTFRWATECSNVASQPYLVVFKAQDNPPPGSNAPVLIDEKTVRITVVGPPPQHVRASPSGGNKLISLLTWDRYTCQNASQLLIFRKEGPYPFTPGPCQTGLPAGSGYVQIGAVAPGTTAFSDDNNGNGLARGKTYCYRIYAVFPLPAGGASIVSEETCVTFSGRSAQLTNVDVTATDATLGEILVKWTKPRPNTGTFGTPAGYRLGRAVAGSSAFTPIATITNLSDTTFVDQRLNTTANQYTYQLTFFSTDASSGAPVETTETAVPATSVRTSLVPDGLSKRITVNWAYNVPWDNSKQPTMIYRQDPGSSTFAQVGTATSGASGGTFVDADPKLQPGQQYCYYVQTNGQYAGSSFLLNLLNKSQRTCTVLQAVPCTPVLSLYPTNCDSLAALPSYPAPSQRYQNNLRWTVSSTPTGCSTAAAYYRILRSSSQTGGYVVLDSTTRLDYADRFLLKSAYCYQVQAVSAQGVRSALSNSACQDECAFFLLPNIFTPNGDGKNDLFRPKTSSTVLHTRIQIFNRWGRKVYEGDKDPYINWTGSTTGLDATGGLVPGGIYYYLAEVQFADANSTRRTFKGWVEIIR</sequence>